<feature type="compositionally biased region" description="Polar residues" evidence="8">
    <location>
        <begin position="170"/>
        <end position="179"/>
    </location>
</feature>
<reference evidence="9" key="2">
    <citation type="submission" date="2022-06" db="UniProtKB">
        <authorList>
            <consortium name="EnsemblMetazoa"/>
        </authorList>
    </citation>
    <scope>IDENTIFICATION</scope>
    <source>
        <strain evidence="9">PS312</strain>
    </source>
</reference>
<keyword evidence="4" id="KW-0805">Transcription regulation</keyword>
<evidence type="ECO:0000256" key="8">
    <source>
        <dbReference type="SAM" id="MobiDB-lite"/>
    </source>
</evidence>
<keyword evidence="5" id="KW-0238">DNA-binding</keyword>
<dbReference type="GO" id="GO:0000978">
    <property type="term" value="F:RNA polymerase II cis-regulatory region sequence-specific DNA binding"/>
    <property type="evidence" value="ECO:0000318"/>
    <property type="project" value="GO_Central"/>
</dbReference>
<proteinExistence type="predicted"/>
<dbReference type="GO" id="GO:0000981">
    <property type="term" value="F:DNA-binding transcription factor activity, RNA polymerase II-specific"/>
    <property type="evidence" value="ECO:0000318"/>
    <property type="project" value="GO_Central"/>
</dbReference>
<feature type="region of interest" description="Disordered" evidence="8">
    <location>
        <begin position="235"/>
        <end position="256"/>
    </location>
</feature>
<feature type="region of interest" description="Disordered" evidence="8">
    <location>
        <begin position="159"/>
        <end position="191"/>
    </location>
</feature>
<dbReference type="PANTHER" id="PTHR45636:SF42">
    <property type="entry name" value="PROTEIN CBR-NPAX-1"/>
    <property type="match status" value="1"/>
</dbReference>
<feature type="compositionally biased region" description="Polar residues" evidence="8">
    <location>
        <begin position="339"/>
        <end position="351"/>
    </location>
</feature>
<gene>
    <name evidence="9" type="primary">WBGene00273455</name>
</gene>
<evidence type="ECO:0000313" key="10">
    <source>
        <dbReference type="Proteomes" id="UP000005239"/>
    </source>
</evidence>
<evidence type="ECO:0000256" key="1">
    <source>
        <dbReference type="ARBA" id="ARBA00004123"/>
    </source>
</evidence>
<dbReference type="InterPro" id="IPR009057">
    <property type="entry name" value="Homeodomain-like_sf"/>
</dbReference>
<dbReference type="Proteomes" id="UP000005239">
    <property type="component" value="Unassembled WGS sequence"/>
</dbReference>
<evidence type="ECO:0000256" key="7">
    <source>
        <dbReference type="ARBA" id="ARBA00023242"/>
    </source>
</evidence>
<feature type="compositionally biased region" description="Low complexity" evidence="8">
    <location>
        <begin position="243"/>
        <end position="256"/>
    </location>
</feature>
<dbReference type="Gene3D" id="1.10.10.10">
    <property type="entry name" value="Winged helix-like DNA-binding domain superfamily/Winged helix DNA-binding domain"/>
    <property type="match status" value="1"/>
</dbReference>
<dbReference type="EnsemblMetazoa" id="PPA35086.1">
    <property type="protein sequence ID" value="PPA35086.1"/>
    <property type="gene ID" value="WBGene00273455"/>
</dbReference>
<dbReference type="PRINTS" id="PR00027">
    <property type="entry name" value="PAIREDBOX"/>
</dbReference>
<evidence type="ECO:0000256" key="6">
    <source>
        <dbReference type="ARBA" id="ARBA00023163"/>
    </source>
</evidence>
<evidence type="ECO:0000256" key="3">
    <source>
        <dbReference type="ARBA" id="ARBA00022724"/>
    </source>
</evidence>
<reference evidence="10" key="1">
    <citation type="journal article" date="2008" name="Nat. Genet.">
        <title>The Pristionchus pacificus genome provides a unique perspective on nematode lifestyle and parasitism.</title>
        <authorList>
            <person name="Dieterich C."/>
            <person name="Clifton S.W."/>
            <person name="Schuster L.N."/>
            <person name="Chinwalla A."/>
            <person name="Delehaunty K."/>
            <person name="Dinkelacker I."/>
            <person name="Fulton L."/>
            <person name="Fulton R."/>
            <person name="Godfrey J."/>
            <person name="Minx P."/>
            <person name="Mitreva M."/>
            <person name="Roeseler W."/>
            <person name="Tian H."/>
            <person name="Witte H."/>
            <person name="Yang S.P."/>
            <person name="Wilson R.K."/>
            <person name="Sommer R.J."/>
        </authorList>
    </citation>
    <scope>NUCLEOTIDE SEQUENCE [LARGE SCALE GENOMIC DNA]</scope>
    <source>
        <strain evidence="10">PS312</strain>
    </source>
</reference>
<dbReference type="Pfam" id="PF00292">
    <property type="entry name" value="PAX"/>
    <property type="match status" value="1"/>
</dbReference>
<dbReference type="SMART" id="SM00351">
    <property type="entry name" value="PAX"/>
    <property type="match status" value="1"/>
</dbReference>
<feature type="compositionally biased region" description="Low complexity" evidence="8">
    <location>
        <begin position="319"/>
        <end position="330"/>
    </location>
</feature>
<accession>A0A8R1UP08</accession>
<dbReference type="AlphaFoldDB" id="A0A2A6B874"/>
<organism evidence="9 10">
    <name type="scientific">Pristionchus pacificus</name>
    <name type="common">Parasitic nematode worm</name>
    <dbReference type="NCBI Taxonomy" id="54126"/>
    <lineage>
        <taxon>Eukaryota</taxon>
        <taxon>Metazoa</taxon>
        <taxon>Ecdysozoa</taxon>
        <taxon>Nematoda</taxon>
        <taxon>Chromadorea</taxon>
        <taxon>Rhabditida</taxon>
        <taxon>Rhabditina</taxon>
        <taxon>Diplogasteromorpha</taxon>
        <taxon>Diplogasteroidea</taxon>
        <taxon>Neodiplogasteridae</taxon>
        <taxon>Pristionchus</taxon>
    </lineage>
</organism>
<evidence type="ECO:0000256" key="4">
    <source>
        <dbReference type="ARBA" id="ARBA00023015"/>
    </source>
</evidence>
<sequence length="351" mass="37532">MGGYKGPRIQKLRSSSGSEVLHASSVNIRFRRQVQQAAIMVQETFLSAFQIPQAWMPAASAAAPPPMSYAQQLQQMQQQQQTAATLLQLQPYIAMLLAAANKDREQLQTRLEEMPSPPEGDIIKPIPVMPSFGFAAAHQVAAAAPLVTSPTAAATFPTTMMDTSAPPSSPSKGNNTASRNKLGRSYNPGRPLAMEDRRRILDLYEQGHKISHIARQIGVTHSCVSKIMSRFRRTGSMQPRSFAAAQQPHHGATAAPAAGGALGAPLGAPGAASSIATLLALQSAVYPMELARMRDDDSNSDSEHISVTDDGETTSKCDSPMSRLSISPSSAFSPPVRKNSPTYSIESILNQ</sequence>
<evidence type="ECO:0000256" key="2">
    <source>
        <dbReference type="ARBA" id="ARBA00022473"/>
    </source>
</evidence>
<evidence type="ECO:0000256" key="5">
    <source>
        <dbReference type="ARBA" id="ARBA00023125"/>
    </source>
</evidence>
<name>A0A2A6B874_PRIPA</name>
<feature type="region of interest" description="Disordered" evidence="8">
    <location>
        <begin position="293"/>
        <end position="351"/>
    </location>
</feature>
<keyword evidence="2" id="KW-0217">Developmental protein</keyword>
<comment type="subcellular location">
    <subcellularLocation>
        <location evidence="1">Nucleus</location>
    </subcellularLocation>
</comment>
<protein>
    <submittedName>
        <fullName evidence="9">Npax-1</fullName>
    </submittedName>
</protein>
<keyword evidence="7" id="KW-0539">Nucleus</keyword>
<dbReference type="SUPFAM" id="SSF46689">
    <property type="entry name" value="Homeodomain-like"/>
    <property type="match status" value="1"/>
</dbReference>
<dbReference type="PANTHER" id="PTHR45636">
    <property type="entry name" value="PAIRED BOX PROTEIN PAX-6-RELATED-RELATED"/>
    <property type="match status" value="1"/>
</dbReference>
<accession>A0A2A6B874</accession>
<evidence type="ECO:0000313" key="9">
    <source>
        <dbReference type="EnsemblMetazoa" id="PPA35086.1"/>
    </source>
</evidence>
<dbReference type="InterPro" id="IPR001523">
    <property type="entry name" value="Paired_dom"/>
</dbReference>
<dbReference type="InterPro" id="IPR036388">
    <property type="entry name" value="WH-like_DNA-bd_sf"/>
</dbReference>
<keyword evidence="6" id="KW-0804">Transcription</keyword>
<keyword evidence="3" id="KW-0563">Paired box</keyword>
<keyword evidence="10" id="KW-1185">Reference proteome</keyword>
<dbReference type="GO" id="GO:0005634">
    <property type="term" value="C:nucleus"/>
    <property type="evidence" value="ECO:0007669"/>
    <property type="project" value="UniProtKB-SubCell"/>
</dbReference>
<feature type="compositionally biased region" description="Basic and acidic residues" evidence="8">
    <location>
        <begin position="293"/>
        <end position="307"/>
    </location>
</feature>
<dbReference type="PROSITE" id="PS51057">
    <property type="entry name" value="PAIRED_2"/>
    <property type="match status" value="1"/>
</dbReference>
<dbReference type="GO" id="GO:0006357">
    <property type="term" value="P:regulation of transcription by RNA polymerase II"/>
    <property type="evidence" value="ECO:0000318"/>
    <property type="project" value="GO_Central"/>
</dbReference>
<dbReference type="InterPro" id="IPR043565">
    <property type="entry name" value="PAX_fam"/>
</dbReference>